<evidence type="ECO:0000256" key="6">
    <source>
        <dbReference type="SAM" id="Phobius"/>
    </source>
</evidence>
<accession>A0ABV5KSP2</accession>
<keyword evidence="2" id="KW-1003">Cell membrane</keyword>
<evidence type="ECO:0000259" key="7">
    <source>
        <dbReference type="PROSITE" id="PS50112"/>
    </source>
</evidence>
<keyword evidence="11" id="KW-1185">Reference proteome</keyword>
<dbReference type="SMART" id="SM00091">
    <property type="entry name" value="PAS"/>
    <property type="match status" value="2"/>
</dbReference>
<keyword evidence="5 6" id="KW-0472">Membrane</keyword>
<evidence type="ECO:0000313" key="11">
    <source>
        <dbReference type="Proteomes" id="UP001589747"/>
    </source>
</evidence>
<dbReference type="Pfam" id="PF00990">
    <property type="entry name" value="GGDEF"/>
    <property type="match status" value="1"/>
</dbReference>
<feature type="domain" description="PAS" evidence="7">
    <location>
        <begin position="319"/>
        <end position="387"/>
    </location>
</feature>
<evidence type="ECO:0000313" key="10">
    <source>
        <dbReference type="EMBL" id="MFB9328232.1"/>
    </source>
</evidence>
<gene>
    <name evidence="10" type="ORF">ACFFSY_20070</name>
</gene>
<dbReference type="Pfam" id="PF08448">
    <property type="entry name" value="PAS_4"/>
    <property type="match status" value="1"/>
</dbReference>
<keyword evidence="10" id="KW-0548">Nucleotidyltransferase</keyword>
<dbReference type="CDD" id="cd00130">
    <property type="entry name" value="PAS"/>
    <property type="match status" value="2"/>
</dbReference>
<dbReference type="InterPro" id="IPR035965">
    <property type="entry name" value="PAS-like_dom_sf"/>
</dbReference>
<dbReference type="RefSeq" id="WP_377497334.1">
    <property type="nucleotide sequence ID" value="NZ_JBHMDO010000033.1"/>
</dbReference>
<dbReference type="Proteomes" id="UP001589747">
    <property type="component" value="Unassembled WGS sequence"/>
</dbReference>
<feature type="domain" description="GGDEF" evidence="9">
    <location>
        <begin position="474"/>
        <end position="610"/>
    </location>
</feature>
<feature type="transmembrane region" description="Helical" evidence="6">
    <location>
        <begin position="38"/>
        <end position="56"/>
    </location>
</feature>
<reference evidence="10 11" key="1">
    <citation type="submission" date="2024-09" db="EMBL/GenBank/DDBJ databases">
        <authorList>
            <person name="Sun Q."/>
            <person name="Mori K."/>
        </authorList>
    </citation>
    <scope>NUCLEOTIDE SEQUENCE [LARGE SCALE GENOMIC DNA]</scope>
    <source>
        <strain evidence="10 11">TISTR 2452</strain>
    </source>
</reference>
<feature type="transmembrane region" description="Helical" evidence="6">
    <location>
        <begin position="68"/>
        <end position="91"/>
    </location>
</feature>
<organism evidence="10 11">
    <name type="scientific">Paenibacillus aurantiacus</name>
    <dbReference type="NCBI Taxonomy" id="1936118"/>
    <lineage>
        <taxon>Bacteria</taxon>
        <taxon>Bacillati</taxon>
        <taxon>Bacillota</taxon>
        <taxon>Bacilli</taxon>
        <taxon>Bacillales</taxon>
        <taxon>Paenibacillaceae</taxon>
        <taxon>Paenibacillus</taxon>
    </lineage>
</organism>
<dbReference type="InterPro" id="IPR029787">
    <property type="entry name" value="Nucleotide_cyclase"/>
</dbReference>
<dbReference type="NCBIfam" id="TIGR00254">
    <property type="entry name" value="GGDEF"/>
    <property type="match status" value="1"/>
</dbReference>
<dbReference type="InterPro" id="IPR000014">
    <property type="entry name" value="PAS"/>
</dbReference>
<dbReference type="SUPFAM" id="SSF55785">
    <property type="entry name" value="PYP-like sensor domain (PAS domain)"/>
    <property type="match status" value="2"/>
</dbReference>
<dbReference type="InterPro" id="IPR013767">
    <property type="entry name" value="PAS_fold"/>
</dbReference>
<evidence type="ECO:0000256" key="5">
    <source>
        <dbReference type="ARBA" id="ARBA00023136"/>
    </source>
</evidence>
<dbReference type="PANTHER" id="PTHR45138">
    <property type="entry name" value="REGULATORY COMPONENTS OF SENSORY TRANSDUCTION SYSTEM"/>
    <property type="match status" value="1"/>
</dbReference>
<dbReference type="PANTHER" id="PTHR45138:SF9">
    <property type="entry name" value="DIGUANYLATE CYCLASE DGCM-RELATED"/>
    <property type="match status" value="1"/>
</dbReference>
<feature type="domain" description="PAS" evidence="7">
    <location>
        <begin position="194"/>
        <end position="264"/>
    </location>
</feature>
<dbReference type="InterPro" id="IPR043128">
    <property type="entry name" value="Rev_trsase/Diguanyl_cyclase"/>
</dbReference>
<dbReference type="InterPro" id="IPR000160">
    <property type="entry name" value="GGDEF_dom"/>
</dbReference>
<evidence type="ECO:0000256" key="4">
    <source>
        <dbReference type="ARBA" id="ARBA00022989"/>
    </source>
</evidence>
<dbReference type="Pfam" id="PF07694">
    <property type="entry name" value="5TM-5TMR_LYT"/>
    <property type="match status" value="1"/>
</dbReference>
<name>A0ABV5KSP2_9BACL</name>
<dbReference type="InterPro" id="IPR050469">
    <property type="entry name" value="Diguanylate_Cyclase"/>
</dbReference>
<dbReference type="NCBIfam" id="TIGR00229">
    <property type="entry name" value="sensory_box"/>
    <property type="match status" value="2"/>
</dbReference>
<dbReference type="PROSITE" id="PS50887">
    <property type="entry name" value="GGDEF"/>
    <property type="match status" value="1"/>
</dbReference>
<dbReference type="InterPro" id="IPR000700">
    <property type="entry name" value="PAS-assoc_C"/>
</dbReference>
<dbReference type="Pfam" id="PF00989">
    <property type="entry name" value="PAS"/>
    <property type="match status" value="1"/>
</dbReference>
<feature type="domain" description="PAC" evidence="8">
    <location>
        <begin position="268"/>
        <end position="318"/>
    </location>
</feature>
<evidence type="ECO:0000259" key="9">
    <source>
        <dbReference type="PROSITE" id="PS50887"/>
    </source>
</evidence>
<dbReference type="InterPro" id="IPR011620">
    <property type="entry name" value="Sig_transdc_His_kinase_LytS_TM"/>
</dbReference>
<dbReference type="PROSITE" id="PS50112">
    <property type="entry name" value="PAS"/>
    <property type="match status" value="2"/>
</dbReference>
<dbReference type="EMBL" id="JBHMDO010000033">
    <property type="protein sequence ID" value="MFB9328232.1"/>
    <property type="molecule type" value="Genomic_DNA"/>
</dbReference>
<feature type="transmembrane region" description="Helical" evidence="6">
    <location>
        <begin position="133"/>
        <end position="151"/>
    </location>
</feature>
<dbReference type="GO" id="GO:0052621">
    <property type="term" value="F:diguanylate cyclase activity"/>
    <property type="evidence" value="ECO:0007669"/>
    <property type="project" value="UniProtKB-EC"/>
</dbReference>
<keyword evidence="10" id="KW-0808">Transferase</keyword>
<dbReference type="SMART" id="SM00267">
    <property type="entry name" value="GGDEF"/>
    <property type="match status" value="1"/>
</dbReference>
<feature type="transmembrane region" description="Helical" evidence="6">
    <location>
        <begin position="5"/>
        <end position="23"/>
    </location>
</feature>
<dbReference type="InterPro" id="IPR013656">
    <property type="entry name" value="PAS_4"/>
</dbReference>
<evidence type="ECO:0000256" key="1">
    <source>
        <dbReference type="ARBA" id="ARBA00004651"/>
    </source>
</evidence>
<comment type="caution">
    <text evidence="10">The sequence shown here is derived from an EMBL/GenBank/DDBJ whole genome shotgun (WGS) entry which is preliminary data.</text>
</comment>
<evidence type="ECO:0000256" key="3">
    <source>
        <dbReference type="ARBA" id="ARBA00022692"/>
    </source>
</evidence>
<keyword evidence="4 6" id="KW-1133">Transmembrane helix</keyword>
<sequence>MFKELFTDVTLIIVFLFVLHLILEGTWIGDAATTRKRILVGLINGAYGLILMQFAVRITDTIIMDLRHIVIVLAARYGGIAGVITASLLIATGRLTMFPFSTATVISSSNVLLTGLICAWLTIRRWPSWQRLVGMHAVSVGSVTLLFIYLVDPKVLPLLLTCFWMTSALAGLMAQWFSNVLTTKKEMASKLAQSEAFNRTVLEHVPAAILIHAQGRIVYSNPFAALLMGASSPSQLLGEPILPFIHPEDRPRVQERLRQIMEERKHAEAIEERFVRLDGEIIDVKVTGISIEYNEQSASLVVVKDITSRKRQERLLAEAHERTSNILESIADAFFSVDRQWRFTYVNREAERVLGRSKQELLGHVIWTQFPRVMHTKFHDAYQEAMQHDRPVSVQTYFEPLGEWFEVRAFPSKEGLSVYFHNITDRKMAELELQQLNEELQRYSYLDGLTGLANRRAFDLKLHLEWEKGAEERKPLSLLLMDIDYFKRYNDTYGHEAGDRCLKQVAAKLSELAAAPERLISRYGGEEFAIVLPGLDGEEALRQAETIRTGIESLGIAHGSSSVSEVVTVSIGVSSMLPNLEVEMKELLIEADRALYRSKERRNAVSVGPE</sequence>
<feature type="transmembrane region" description="Helical" evidence="6">
    <location>
        <begin position="157"/>
        <end position="177"/>
    </location>
</feature>
<keyword evidence="3 6" id="KW-0812">Transmembrane</keyword>
<dbReference type="EC" id="2.7.7.65" evidence="10"/>
<evidence type="ECO:0000259" key="8">
    <source>
        <dbReference type="PROSITE" id="PS50113"/>
    </source>
</evidence>
<dbReference type="PROSITE" id="PS50113">
    <property type="entry name" value="PAC"/>
    <property type="match status" value="1"/>
</dbReference>
<dbReference type="Gene3D" id="3.30.450.20">
    <property type="entry name" value="PAS domain"/>
    <property type="match status" value="2"/>
</dbReference>
<dbReference type="Gene3D" id="3.30.70.270">
    <property type="match status" value="1"/>
</dbReference>
<protein>
    <submittedName>
        <fullName evidence="10">Diguanylate cyclase</fullName>
        <ecNumber evidence="10">2.7.7.65</ecNumber>
    </submittedName>
</protein>
<dbReference type="CDD" id="cd01949">
    <property type="entry name" value="GGDEF"/>
    <property type="match status" value="1"/>
</dbReference>
<evidence type="ECO:0000256" key="2">
    <source>
        <dbReference type="ARBA" id="ARBA00022475"/>
    </source>
</evidence>
<dbReference type="SUPFAM" id="SSF55073">
    <property type="entry name" value="Nucleotide cyclase"/>
    <property type="match status" value="1"/>
</dbReference>
<proteinExistence type="predicted"/>
<feature type="transmembrane region" description="Helical" evidence="6">
    <location>
        <begin position="97"/>
        <end position="121"/>
    </location>
</feature>
<comment type="subcellular location">
    <subcellularLocation>
        <location evidence="1">Cell membrane</location>
        <topology evidence="1">Multi-pass membrane protein</topology>
    </subcellularLocation>
</comment>